<evidence type="ECO:0000256" key="1">
    <source>
        <dbReference type="SAM" id="MobiDB-lite"/>
    </source>
</evidence>
<name>A0A8S9VGL1_PHYIN</name>
<proteinExistence type="predicted"/>
<dbReference type="EMBL" id="JAACNO010000556">
    <property type="protein sequence ID" value="KAF4146830.1"/>
    <property type="molecule type" value="Genomic_DNA"/>
</dbReference>
<accession>A0A8S9VGL1</accession>
<sequence length="231" mass="25838">MSLTELLQSRIKRREVQRLPAFEKASAIVAILRDAGKPDTAKTESSNHEPTPCTAYISLDMYIAFREPFSCGWNLLLGDRELATLSPELKKELPEMSFDEKAANFFRLSVWQRKKRDVESQDITEIPDGAEIFVEWVTGLNLFENKLARGNTNRIEMVTKVCDTDSEIECTASGASSKTINDAPTDQELPHPTPRKKSRHGRELQTPPTSQAHTTPPLVTPETKVAASKKA</sequence>
<feature type="compositionally biased region" description="Polar residues" evidence="1">
    <location>
        <begin position="173"/>
        <end position="184"/>
    </location>
</feature>
<evidence type="ECO:0000313" key="3">
    <source>
        <dbReference type="EMBL" id="KAF4149818.1"/>
    </source>
</evidence>
<evidence type="ECO:0000313" key="2">
    <source>
        <dbReference type="EMBL" id="KAF4146830.1"/>
    </source>
</evidence>
<dbReference type="EMBL" id="JAACNO010000132">
    <property type="protein sequence ID" value="KAF4149818.1"/>
    <property type="molecule type" value="Genomic_DNA"/>
</dbReference>
<organism evidence="3 4">
    <name type="scientific">Phytophthora infestans</name>
    <name type="common">Potato late blight agent</name>
    <name type="synonym">Botrytis infestans</name>
    <dbReference type="NCBI Taxonomy" id="4787"/>
    <lineage>
        <taxon>Eukaryota</taxon>
        <taxon>Sar</taxon>
        <taxon>Stramenopiles</taxon>
        <taxon>Oomycota</taxon>
        <taxon>Peronosporomycetes</taxon>
        <taxon>Peronosporales</taxon>
        <taxon>Peronosporaceae</taxon>
        <taxon>Phytophthora</taxon>
    </lineage>
</organism>
<evidence type="ECO:0000313" key="4">
    <source>
        <dbReference type="Proteomes" id="UP000704712"/>
    </source>
</evidence>
<reference evidence="3" key="1">
    <citation type="submission" date="2020-03" db="EMBL/GenBank/DDBJ databases">
        <title>Hybrid Assembly of Korean Phytophthora infestans isolates.</title>
        <authorList>
            <person name="Prokchorchik M."/>
            <person name="Lee Y."/>
            <person name="Seo J."/>
            <person name="Cho J.-H."/>
            <person name="Park Y.-E."/>
            <person name="Jang D.-C."/>
            <person name="Im J.-S."/>
            <person name="Choi J.-G."/>
            <person name="Park H.-J."/>
            <person name="Lee G.-B."/>
            <person name="Lee Y.-G."/>
            <person name="Hong S.-Y."/>
            <person name="Cho K."/>
            <person name="Sohn K.H."/>
        </authorList>
    </citation>
    <scope>NUCLEOTIDE SEQUENCE</scope>
    <source>
        <strain evidence="3">KR_2_A2</strain>
    </source>
</reference>
<dbReference type="AlphaFoldDB" id="A0A8S9VGL1"/>
<comment type="caution">
    <text evidence="3">The sequence shown here is derived from an EMBL/GenBank/DDBJ whole genome shotgun (WGS) entry which is preliminary data.</text>
</comment>
<protein>
    <submittedName>
        <fullName evidence="3">Uncharacterized protein</fullName>
    </submittedName>
</protein>
<dbReference type="Proteomes" id="UP000704712">
    <property type="component" value="Unassembled WGS sequence"/>
</dbReference>
<gene>
    <name evidence="3" type="ORF">GN958_ATG00980</name>
    <name evidence="2" type="ORF">GN958_ATG03967</name>
</gene>
<feature type="region of interest" description="Disordered" evidence="1">
    <location>
        <begin position="173"/>
        <end position="231"/>
    </location>
</feature>